<dbReference type="Pfam" id="PF05826">
    <property type="entry name" value="Phospholip_A2_2"/>
    <property type="match status" value="1"/>
</dbReference>
<sequence length="236" mass="27747">MFHEIVTIRYFIFLTIIFSKYFTEGLKCELKGLLNNRVQCLLHDRGINAANDVVNINGTLTWMTTLMKSEASQPWKFSQGLDRNKTFFAGHNVGEFKKHLNLIMPDTRWCGDFGGYFPTSYEDLMHFVNTDRCCKLHDECIPMLGVNQENYSLSNSGLFARFHCDCEKEFHRCLKDINTTMSNKIGYTYFTILGPQCFNEEYPIDKCTKWQANRCIAFRLDMKQDKKYQWFDVPTY</sequence>
<dbReference type="PANTHER" id="PTHR12253">
    <property type="entry name" value="RH14732P"/>
    <property type="match status" value="1"/>
</dbReference>
<dbReference type="Proteomes" id="UP001168821">
    <property type="component" value="Unassembled WGS sequence"/>
</dbReference>
<organism evidence="7 8">
    <name type="scientific">Zophobas morio</name>
    <dbReference type="NCBI Taxonomy" id="2755281"/>
    <lineage>
        <taxon>Eukaryota</taxon>
        <taxon>Metazoa</taxon>
        <taxon>Ecdysozoa</taxon>
        <taxon>Arthropoda</taxon>
        <taxon>Hexapoda</taxon>
        <taxon>Insecta</taxon>
        <taxon>Pterygota</taxon>
        <taxon>Neoptera</taxon>
        <taxon>Endopterygota</taxon>
        <taxon>Coleoptera</taxon>
        <taxon>Polyphaga</taxon>
        <taxon>Cucujiformia</taxon>
        <taxon>Tenebrionidae</taxon>
        <taxon>Zophobas</taxon>
    </lineage>
</organism>
<proteinExistence type="predicted"/>
<evidence type="ECO:0000256" key="5">
    <source>
        <dbReference type="ARBA" id="ARBA00029903"/>
    </source>
</evidence>
<dbReference type="GO" id="GO:0006644">
    <property type="term" value="P:phospholipid metabolic process"/>
    <property type="evidence" value="ECO:0007669"/>
    <property type="project" value="InterPro"/>
</dbReference>
<gene>
    <name evidence="7" type="ORF">Zmor_020474</name>
</gene>
<dbReference type="SUPFAM" id="SSF48619">
    <property type="entry name" value="Phospholipase A2, PLA2"/>
    <property type="match status" value="1"/>
</dbReference>
<evidence type="ECO:0000313" key="7">
    <source>
        <dbReference type="EMBL" id="KAJ3648691.1"/>
    </source>
</evidence>
<evidence type="ECO:0000256" key="4">
    <source>
        <dbReference type="ARBA" id="ARBA00023098"/>
    </source>
</evidence>
<comment type="cofactor">
    <cofactor evidence="1">
        <name>Ca(2+)</name>
        <dbReference type="ChEBI" id="CHEBI:29108"/>
    </cofactor>
</comment>
<evidence type="ECO:0000259" key="6">
    <source>
        <dbReference type="Pfam" id="PF05826"/>
    </source>
</evidence>
<keyword evidence="8" id="KW-1185">Reference proteome</keyword>
<accession>A0AA38I3F6</accession>
<evidence type="ECO:0000313" key="8">
    <source>
        <dbReference type="Proteomes" id="UP001168821"/>
    </source>
</evidence>
<dbReference type="GO" id="GO:0016042">
    <property type="term" value="P:lipid catabolic process"/>
    <property type="evidence" value="ECO:0007669"/>
    <property type="project" value="UniProtKB-KW"/>
</dbReference>
<keyword evidence="4" id="KW-0443">Lipid metabolism</keyword>
<dbReference type="EC" id="3.1.1.4" evidence="2"/>
<evidence type="ECO:0000256" key="1">
    <source>
        <dbReference type="ARBA" id="ARBA00001913"/>
    </source>
</evidence>
<protein>
    <recommendedName>
        <fullName evidence="2">phospholipase A2</fullName>
        <ecNumber evidence="2">3.1.1.4</ecNumber>
    </recommendedName>
    <alternativeName>
        <fullName evidence="5">Phosphatidylcholine 2-acylhydrolase</fullName>
    </alternativeName>
</protein>
<name>A0AA38I3F6_9CUCU</name>
<keyword evidence="3" id="KW-0442">Lipid degradation</keyword>
<dbReference type="EMBL" id="JALNTZ010000006">
    <property type="protein sequence ID" value="KAJ3648691.1"/>
    <property type="molecule type" value="Genomic_DNA"/>
</dbReference>
<dbReference type="InterPro" id="IPR016090">
    <property type="entry name" value="PLA2-like_dom"/>
</dbReference>
<dbReference type="AlphaFoldDB" id="A0AA38I3F6"/>
<dbReference type="Gene3D" id="1.20.90.10">
    <property type="entry name" value="Phospholipase A2 domain"/>
    <property type="match status" value="1"/>
</dbReference>
<reference evidence="7" key="1">
    <citation type="journal article" date="2023" name="G3 (Bethesda)">
        <title>Whole genome assemblies of Zophobas morio and Tenebrio molitor.</title>
        <authorList>
            <person name="Kaur S."/>
            <person name="Stinson S.A."/>
            <person name="diCenzo G.C."/>
        </authorList>
    </citation>
    <scope>NUCLEOTIDE SEQUENCE</scope>
    <source>
        <strain evidence="7">QUZm001</strain>
    </source>
</reference>
<feature type="domain" description="Phospholipase A2-like central" evidence="6">
    <location>
        <begin position="103"/>
        <end position="200"/>
    </location>
</feature>
<dbReference type="InterPro" id="IPR036444">
    <property type="entry name" value="PLipase_A2_dom_sf"/>
</dbReference>
<dbReference type="GO" id="GO:0050482">
    <property type="term" value="P:arachidonate secretion"/>
    <property type="evidence" value="ECO:0007669"/>
    <property type="project" value="InterPro"/>
</dbReference>
<comment type="caution">
    <text evidence="7">The sequence shown here is derived from an EMBL/GenBank/DDBJ whole genome shotgun (WGS) entry which is preliminary data.</text>
</comment>
<evidence type="ECO:0000256" key="2">
    <source>
        <dbReference type="ARBA" id="ARBA00013278"/>
    </source>
</evidence>
<dbReference type="GO" id="GO:0004623">
    <property type="term" value="F:phospholipase A2 activity"/>
    <property type="evidence" value="ECO:0007669"/>
    <property type="project" value="UniProtKB-EC"/>
</dbReference>
<evidence type="ECO:0000256" key="3">
    <source>
        <dbReference type="ARBA" id="ARBA00022963"/>
    </source>
</evidence>